<dbReference type="InterPro" id="IPR011990">
    <property type="entry name" value="TPR-like_helical_dom_sf"/>
</dbReference>
<evidence type="ECO:0000256" key="2">
    <source>
        <dbReference type="PROSITE-ProRule" id="PRU00708"/>
    </source>
</evidence>
<proteinExistence type="predicted"/>
<dbReference type="PROSITE" id="PS51375">
    <property type="entry name" value="PPR"/>
    <property type="match status" value="1"/>
</dbReference>
<evidence type="ECO:0000256" key="1">
    <source>
        <dbReference type="ARBA" id="ARBA00022737"/>
    </source>
</evidence>
<dbReference type="InterPro" id="IPR002885">
    <property type="entry name" value="PPR_rpt"/>
</dbReference>
<sequence length="52" mass="5883">MSHRDIVAWSIMNDGHCQNGLFNDALELFDEMKRANVELDEMILSKILSACG</sequence>
<name>A0AAV5K712_9ROSI</name>
<gene>
    <name evidence="3" type="ORF">SLEP1_g29850</name>
</gene>
<dbReference type="PANTHER" id="PTHR47926">
    <property type="entry name" value="PENTATRICOPEPTIDE REPEAT-CONTAINING PROTEIN"/>
    <property type="match status" value="1"/>
</dbReference>
<keyword evidence="1" id="KW-0677">Repeat</keyword>
<reference evidence="3 4" key="1">
    <citation type="journal article" date="2021" name="Commun. Biol.">
        <title>The genome of Shorea leprosula (Dipterocarpaceae) highlights the ecological relevance of drought in aseasonal tropical rainforests.</title>
        <authorList>
            <person name="Ng K.K.S."/>
            <person name="Kobayashi M.J."/>
            <person name="Fawcett J.A."/>
            <person name="Hatakeyama M."/>
            <person name="Paape T."/>
            <person name="Ng C.H."/>
            <person name="Ang C.C."/>
            <person name="Tnah L.H."/>
            <person name="Lee C.T."/>
            <person name="Nishiyama T."/>
            <person name="Sese J."/>
            <person name="O'Brien M.J."/>
            <person name="Copetti D."/>
            <person name="Mohd Noor M.I."/>
            <person name="Ong R.C."/>
            <person name="Putra M."/>
            <person name="Sireger I.Z."/>
            <person name="Indrioko S."/>
            <person name="Kosugi Y."/>
            <person name="Izuno A."/>
            <person name="Isagi Y."/>
            <person name="Lee S.L."/>
            <person name="Shimizu K.K."/>
        </authorList>
    </citation>
    <scope>NUCLEOTIDE SEQUENCE [LARGE SCALE GENOMIC DNA]</scope>
    <source>
        <strain evidence="3">214</strain>
    </source>
</reference>
<keyword evidence="4" id="KW-1185">Reference proteome</keyword>
<dbReference type="AlphaFoldDB" id="A0AAV5K712"/>
<accession>A0AAV5K712</accession>
<dbReference type="GO" id="GO:0009451">
    <property type="term" value="P:RNA modification"/>
    <property type="evidence" value="ECO:0007669"/>
    <property type="project" value="InterPro"/>
</dbReference>
<dbReference type="EMBL" id="BPVZ01000053">
    <property type="protein sequence ID" value="GKV19619.1"/>
    <property type="molecule type" value="Genomic_DNA"/>
</dbReference>
<comment type="caution">
    <text evidence="3">The sequence shown here is derived from an EMBL/GenBank/DDBJ whole genome shotgun (WGS) entry which is preliminary data.</text>
</comment>
<evidence type="ECO:0008006" key="5">
    <source>
        <dbReference type="Google" id="ProtNLM"/>
    </source>
</evidence>
<evidence type="ECO:0000313" key="4">
    <source>
        <dbReference type="Proteomes" id="UP001054252"/>
    </source>
</evidence>
<evidence type="ECO:0000313" key="3">
    <source>
        <dbReference type="EMBL" id="GKV19619.1"/>
    </source>
</evidence>
<feature type="repeat" description="PPR" evidence="2">
    <location>
        <begin position="5"/>
        <end position="39"/>
    </location>
</feature>
<dbReference type="Pfam" id="PF13041">
    <property type="entry name" value="PPR_2"/>
    <property type="match status" value="1"/>
</dbReference>
<dbReference type="GO" id="GO:0003723">
    <property type="term" value="F:RNA binding"/>
    <property type="evidence" value="ECO:0007669"/>
    <property type="project" value="InterPro"/>
</dbReference>
<protein>
    <recommendedName>
        <fullName evidence="5">Pentatricopeptide repeat-containing protein</fullName>
    </recommendedName>
</protein>
<dbReference type="Proteomes" id="UP001054252">
    <property type="component" value="Unassembled WGS sequence"/>
</dbReference>
<dbReference type="Gene3D" id="1.25.40.10">
    <property type="entry name" value="Tetratricopeptide repeat domain"/>
    <property type="match status" value="1"/>
</dbReference>
<organism evidence="3 4">
    <name type="scientific">Rubroshorea leprosula</name>
    <dbReference type="NCBI Taxonomy" id="152421"/>
    <lineage>
        <taxon>Eukaryota</taxon>
        <taxon>Viridiplantae</taxon>
        <taxon>Streptophyta</taxon>
        <taxon>Embryophyta</taxon>
        <taxon>Tracheophyta</taxon>
        <taxon>Spermatophyta</taxon>
        <taxon>Magnoliopsida</taxon>
        <taxon>eudicotyledons</taxon>
        <taxon>Gunneridae</taxon>
        <taxon>Pentapetalae</taxon>
        <taxon>rosids</taxon>
        <taxon>malvids</taxon>
        <taxon>Malvales</taxon>
        <taxon>Dipterocarpaceae</taxon>
        <taxon>Rubroshorea</taxon>
    </lineage>
</organism>
<dbReference type="NCBIfam" id="TIGR00756">
    <property type="entry name" value="PPR"/>
    <property type="match status" value="1"/>
</dbReference>
<dbReference type="InterPro" id="IPR046960">
    <property type="entry name" value="PPR_At4g14850-like_plant"/>
</dbReference>